<evidence type="ECO:0000313" key="1">
    <source>
        <dbReference type="EMBL" id="QDE70342.1"/>
    </source>
</evidence>
<dbReference type="AlphaFoldDB" id="A0AAE6KUF5"/>
<evidence type="ECO:0000313" key="2">
    <source>
        <dbReference type="Proteomes" id="UP000320179"/>
    </source>
</evidence>
<accession>A0AAE6KUF5</accession>
<organism evidence="1 2">
    <name type="scientific">Myxococcus xanthus</name>
    <dbReference type="NCBI Taxonomy" id="34"/>
    <lineage>
        <taxon>Bacteria</taxon>
        <taxon>Pseudomonadati</taxon>
        <taxon>Myxococcota</taxon>
        <taxon>Myxococcia</taxon>
        <taxon>Myxococcales</taxon>
        <taxon>Cystobacterineae</taxon>
        <taxon>Myxococcaceae</taxon>
        <taxon>Myxococcus</taxon>
    </lineage>
</organism>
<protein>
    <submittedName>
        <fullName evidence="1">Uncharacterized protein</fullName>
    </submittedName>
</protein>
<dbReference type="EMBL" id="CP017174">
    <property type="protein sequence ID" value="QDE70342.1"/>
    <property type="molecule type" value="Genomic_DNA"/>
</dbReference>
<dbReference type="Proteomes" id="UP000320179">
    <property type="component" value="Chromosome"/>
</dbReference>
<gene>
    <name evidence="1" type="ORF">BHS09_27100</name>
</gene>
<name>A0AAE6KUF5_MYXXA</name>
<proteinExistence type="predicted"/>
<reference evidence="1 2" key="1">
    <citation type="journal article" date="2019" name="Science">
        <title>Social genes are selection hotspots in kin groups of a soil microbe.</title>
        <authorList>
            <person name="Wielgoss S."/>
            <person name="Wolfensberger R."/>
            <person name="Sun L."/>
            <person name="Fiegna F."/>
            <person name="Velicer G.J."/>
        </authorList>
    </citation>
    <scope>NUCLEOTIDE SEQUENCE [LARGE SCALE GENOMIC DNA]</scope>
    <source>
        <strain evidence="1 2">MC3.5.9c15</strain>
    </source>
</reference>
<dbReference type="RefSeq" id="WP_140799553.1">
    <property type="nucleotide sequence ID" value="NZ_CP017173.1"/>
</dbReference>
<sequence>MSLPGAALSRHLASRLYSVKVPPESHFVAFDVNGAYENGALTGHGYATYCPSLDSFKSKRK</sequence>